<feature type="compositionally biased region" description="Polar residues" evidence="1">
    <location>
        <begin position="53"/>
        <end position="67"/>
    </location>
</feature>
<name>A0A267ED83_9PLAT</name>
<organism evidence="2 3">
    <name type="scientific">Macrostomum lignano</name>
    <dbReference type="NCBI Taxonomy" id="282301"/>
    <lineage>
        <taxon>Eukaryota</taxon>
        <taxon>Metazoa</taxon>
        <taxon>Spiralia</taxon>
        <taxon>Lophotrochozoa</taxon>
        <taxon>Platyhelminthes</taxon>
        <taxon>Rhabditophora</taxon>
        <taxon>Macrostomorpha</taxon>
        <taxon>Macrostomida</taxon>
        <taxon>Macrostomidae</taxon>
        <taxon>Macrostomum</taxon>
    </lineage>
</organism>
<dbReference type="Proteomes" id="UP000215902">
    <property type="component" value="Unassembled WGS sequence"/>
</dbReference>
<feature type="region of interest" description="Disordered" evidence="1">
    <location>
        <begin position="342"/>
        <end position="369"/>
    </location>
</feature>
<evidence type="ECO:0000313" key="2">
    <source>
        <dbReference type="EMBL" id="PAA59376.1"/>
    </source>
</evidence>
<feature type="compositionally biased region" description="Polar residues" evidence="1">
    <location>
        <begin position="155"/>
        <end position="183"/>
    </location>
</feature>
<reference evidence="2 3" key="1">
    <citation type="submission" date="2017-06" db="EMBL/GenBank/DDBJ databases">
        <title>A platform for efficient transgenesis in Macrostomum lignano, a flatworm model organism for stem cell research.</title>
        <authorList>
            <person name="Berezikov E."/>
        </authorList>
    </citation>
    <scope>NUCLEOTIDE SEQUENCE [LARGE SCALE GENOMIC DNA]</scope>
    <source>
        <strain evidence="2">DV1</strain>
        <tissue evidence="2">Whole organism</tissue>
    </source>
</reference>
<feature type="compositionally biased region" description="Acidic residues" evidence="1">
    <location>
        <begin position="11"/>
        <end position="21"/>
    </location>
</feature>
<feature type="compositionally biased region" description="Polar residues" evidence="1">
    <location>
        <begin position="342"/>
        <end position="353"/>
    </location>
</feature>
<dbReference type="AlphaFoldDB" id="A0A267ED83"/>
<feature type="region of interest" description="Disordered" evidence="1">
    <location>
        <begin position="1"/>
        <end position="114"/>
    </location>
</feature>
<protein>
    <submittedName>
        <fullName evidence="2">Uncharacterized protein</fullName>
    </submittedName>
</protein>
<feature type="compositionally biased region" description="Basic and acidic residues" evidence="1">
    <location>
        <begin position="35"/>
        <end position="44"/>
    </location>
</feature>
<keyword evidence="3" id="KW-1185">Reference proteome</keyword>
<evidence type="ECO:0000256" key="1">
    <source>
        <dbReference type="SAM" id="MobiDB-lite"/>
    </source>
</evidence>
<feature type="compositionally biased region" description="Basic and acidic residues" evidence="1">
    <location>
        <begin position="94"/>
        <end position="114"/>
    </location>
</feature>
<feature type="compositionally biased region" description="Low complexity" evidence="1">
    <location>
        <begin position="83"/>
        <end position="93"/>
    </location>
</feature>
<feature type="region of interest" description="Disordered" evidence="1">
    <location>
        <begin position="145"/>
        <end position="330"/>
    </location>
</feature>
<accession>A0A267ED83</accession>
<sequence>MMQQRRCPSPNDDDAYDEEDSYQPPMRAPMCSSGDHIRERETHQIYKPKKPSSVVTASCRRQPQRTGSKVPLQYSASDPMGLSSNQDSDCSSSEDPRQLEVRQRHPNIPEDVNRNCDNVRLHHNQQQIGMYADQSSEPRVTIAVGKQPRCKQVQHQHQPMNEMQMQQQSRRPNNKQQVVSMSFGQKPIQRPRNVPIVQDYTPDQESESSCPDHQHHQLETGQIAPSGQRNAESQNALYGRSPTANGKQSRRQQQQQIMQHQHYMELQQQQQQQQKLKQPQQRQQAPKFKQQQQQQQQQQESAEFYRQHQRSTAAKLPAAEYPPNVSTSSNTKFNHVVQQQQMLASGDQGTDASFSDHHQQHQQHHTNSSNDFQQVVVSRLNLMLELVGCGQCDSCRCSQASSQQPLSCLAPVGSMLHHNQSATQQQQQQQQQQKHHHHQVIRASLPGCNGGGRPVMPTSVQPNAHRVKRPLPTGL</sequence>
<comment type="caution">
    <text evidence="2">The sequence shown here is derived from an EMBL/GenBank/DDBJ whole genome shotgun (WGS) entry which is preliminary data.</text>
</comment>
<dbReference type="EMBL" id="NIVC01002271">
    <property type="protein sequence ID" value="PAA59376.1"/>
    <property type="molecule type" value="Genomic_DNA"/>
</dbReference>
<gene>
    <name evidence="2" type="ORF">BOX15_Mlig017084g1</name>
</gene>
<proteinExistence type="predicted"/>
<feature type="compositionally biased region" description="Polar residues" evidence="1">
    <location>
        <begin position="219"/>
        <end position="247"/>
    </location>
</feature>
<feature type="region of interest" description="Disordered" evidence="1">
    <location>
        <begin position="420"/>
        <end position="475"/>
    </location>
</feature>
<evidence type="ECO:0000313" key="3">
    <source>
        <dbReference type="Proteomes" id="UP000215902"/>
    </source>
</evidence>
<feature type="compositionally biased region" description="Low complexity" evidence="1">
    <location>
        <begin position="251"/>
        <end position="299"/>
    </location>
</feature>